<comment type="caution">
    <text evidence="2">The sequence shown here is derived from an EMBL/GenBank/DDBJ whole genome shotgun (WGS) entry which is preliminary data.</text>
</comment>
<evidence type="ECO:0000313" key="2">
    <source>
        <dbReference type="EMBL" id="GGX68731.1"/>
    </source>
</evidence>
<dbReference type="PROSITE" id="PS51725">
    <property type="entry name" value="ABM"/>
    <property type="match status" value="1"/>
</dbReference>
<dbReference type="Gene3D" id="3.30.70.100">
    <property type="match status" value="1"/>
</dbReference>
<dbReference type="PANTHER" id="PTHR33336:SF3">
    <property type="entry name" value="ABM DOMAIN-CONTAINING PROTEIN"/>
    <property type="match status" value="1"/>
</dbReference>
<evidence type="ECO:0000259" key="1">
    <source>
        <dbReference type="PROSITE" id="PS51725"/>
    </source>
</evidence>
<reference evidence="2 3" key="1">
    <citation type="journal article" date="2014" name="Int. J. Syst. Evol. Microbiol.">
        <title>Complete genome sequence of Corynebacterium casei LMG S-19264T (=DSM 44701T), isolated from a smear-ripened cheese.</title>
        <authorList>
            <consortium name="US DOE Joint Genome Institute (JGI-PGF)"/>
            <person name="Walter F."/>
            <person name="Albersmeier A."/>
            <person name="Kalinowski J."/>
            <person name="Ruckert C."/>
        </authorList>
    </citation>
    <scope>NUCLEOTIDE SEQUENCE [LARGE SCALE GENOMIC DNA]</scope>
    <source>
        <strain evidence="2 3">KCTC 23968</strain>
    </source>
</reference>
<keyword evidence="2" id="KW-0560">Oxidoreductase</keyword>
<name>A0A918KME5_9PROT</name>
<dbReference type="AlphaFoldDB" id="A0A918KME5"/>
<protein>
    <submittedName>
        <fullName evidence="2">Antibiotic biosynthesis monooxygenase</fullName>
    </submittedName>
</protein>
<gene>
    <name evidence="2" type="ORF">GCM10011309_18230</name>
</gene>
<organism evidence="2 3">
    <name type="scientific">Litorimonas cladophorae</name>
    <dbReference type="NCBI Taxonomy" id="1220491"/>
    <lineage>
        <taxon>Bacteria</taxon>
        <taxon>Pseudomonadati</taxon>
        <taxon>Pseudomonadota</taxon>
        <taxon>Alphaproteobacteria</taxon>
        <taxon>Maricaulales</taxon>
        <taxon>Robiginitomaculaceae</taxon>
    </lineage>
</organism>
<dbReference type="InterPro" id="IPR011008">
    <property type="entry name" value="Dimeric_a/b-barrel"/>
</dbReference>
<keyword evidence="3" id="KW-1185">Reference proteome</keyword>
<dbReference type="InterPro" id="IPR007138">
    <property type="entry name" value="ABM_dom"/>
</dbReference>
<dbReference type="Proteomes" id="UP000600865">
    <property type="component" value="Unassembled WGS sequence"/>
</dbReference>
<feature type="domain" description="ABM" evidence="1">
    <location>
        <begin position="3"/>
        <end position="91"/>
    </location>
</feature>
<dbReference type="EMBL" id="BMYV01000002">
    <property type="protein sequence ID" value="GGX68731.1"/>
    <property type="molecule type" value="Genomic_DNA"/>
</dbReference>
<evidence type="ECO:0000313" key="3">
    <source>
        <dbReference type="Proteomes" id="UP000600865"/>
    </source>
</evidence>
<dbReference type="InterPro" id="IPR050744">
    <property type="entry name" value="AI-2_Isomerase_LsrG"/>
</dbReference>
<accession>A0A918KME5</accession>
<sequence length="95" mass="10759">MTLIINAHIHAVPEQRDALKAELEKLLPPTRAEAGCHFYELHVDHADENHFMFHESWVSKDALNTHMASDHIKAFGAATKGMVASFKMYEMEKLG</sequence>
<dbReference type="RefSeq" id="WP_189584654.1">
    <property type="nucleotide sequence ID" value="NZ_BMYV01000002.1"/>
</dbReference>
<keyword evidence="2" id="KW-0503">Monooxygenase</keyword>
<dbReference type="SUPFAM" id="SSF54909">
    <property type="entry name" value="Dimeric alpha+beta barrel"/>
    <property type="match status" value="1"/>
</dbReference>
<dbReference type="PANTHER" id="PTHR33336">
    <property type="entry name" value="QUINOL MONOOXYGENASE YGIN-RELATED"/>
    <property type="match status" value="1"/>
</dbReference>
<dbReference type="GO" id="GO:0004497">
    <property type="term" value="F:monooxygenase activity"/>
    <property type="evidence" value="ECO:0007669"/>
    <property type="project" value="UniProtKB-KW"/>
</dbReference>
<proteinExistence type="predicted"/>
<dbReference type="Pfam" id="PF03992">
    <property type="entry name" value="ABM"/>
    <property type="match status" value="1"/>
</dbReference>